<keyword evidence="2" id="KW-1185">Reference proteome</keyword>
<protein>
    <submittedName>
        <fullName evidence="1">2'-5' RNA ligase family protein</fullName>
    </submittedName>
</protein>
<keyword evidence="1" id="KW-0436">Ligase</keyword>
<dbReference type="Pfam" id="PF13563">
    <property type="entry name" value="2_5_RNA_ligase2"/>
    <property type="match status" value="1"/>
</dbReference>
<sequence length="177" mass="19474">MSPPAAIPAPIPAPIIVTAVFGKADTAYFDGLRKAHFPPERNQLAAHLTMFHHLPPSLEAELKQRLAGETRGVPAPQARIAGLMSLGRGVAFRIESPELEDIRDRLRDAFAAMLTPQDAAGWRPHVTIQNKVEPYQAKALQAELATDFRPRSVAVAGLASWWYRGGPWEPLSRHMFA</sequence>
<organism evidence="1 2">
    <name type="scientific">Sphingomonas qilianensis</name>
    <dbReference type="NCBI Taxonomy" id="1736690"/>
    <lineage>
        <taxon>Bacteria</taxon>
        <taxon>Pseudomonadati</taxon>
        <taxon>Pseudomonadota</taxon>
        <taxon>Alphaproteobacteria</taxon>
        <taxon>Sphingomonadales</taxon>
        <taxon>Sphingomonadaceae</taxon>
        <taxon>Sphingomonas</taxon>
    </lineage>
</organism>
<dbReference type="EMBL" id="JBDIMF010000001">
    <property type="protein sequence ID" value="MEN2785127.1"/>
    <property type="molecule type" value="Genomic_DNA"/>
</dbReference>
<dbReference type="Proteomes" id="UP001404104">
    <property type="component" value="Unassembled WGS sequence"/>
</dbReference>
<proteinExistence type="predicted"/>
<comment type="caution">
    <text evidence="1">The sequence shown here is derived from an EMBL/GenBank/DDBJ whole genome shotgun (WGS) entry which is preliminary data.</text>
</comment>
<reference evidence="1 2" key="1">
    <citation type="submission" date="2024-05" db="EMBL/GenBank/DDBJ databases">
        <authorList>
            <person name="Liu Q."/>
            <person name="Xin Y.-H."/>
        </authorList>
    </citation>
    <scope>NUCLEOTIDE SEQUENCE [LARGE SCALE GENOMIC DNA]</scope>
    <source>
        <strain evidence="1 2">CGMCC 1.15349</strain>
    </source>
</reference>
<dbReference type="GO" id="GO:0016874">
    <property type="term" value="F:ligase activity"/>
    <property type="evidence" value="ECO:0007669"/>
    <property type="project" value="UniProtKB-KW"/>
</dbReference>
<name>A0ABU9XMT3_9SPHN</name>
<dbReference type="SUPFAM" id="SSF55144">
    <property type="entry name" value="LigT-like"/>
    <property type="match status" value="1"/>
</dbReference>
<evidence type="ECO:0000313" key="1">
    <source>
        <dbReference type="EMBL" id="MEN2785127.1"/>
    </source>
</evidence>
<evidence type="ECO:0000313" key="2">
    <source>
        <dbReference type="Proteomes" id="UP001404104"/>
    </source>
</evidence>
<accession>A0ABU9XMT3</accession>
<gene>
    <name evidence="1" type="ORF">ABC969_01675</name>
</gene>
<dbReference type="RefSeq" id="WP_345862526.1">
    <property type="nucleotide sequence ID" value="NZ_JBDIMF010000001.1"/>
</dbReference>
<dbReference type="Gene3D" id="3.90.1140.10">
    <property type="entry name" value="Cyclic phosphodiesterase"/>
    <property type="match status" value="1"/>
</dbReference>
<dbReference type="InterPro" id="IPR009097">
    <property type="entry name" value="Cyclic_Pdiesterase"/>
</dbReference>